<comment type="caution">
    <text evidence="2">The sequence shown here is derived from an EMBL/GenBank/DDBJ whole genome shotgun (WGS) entry which is preliminary data.</text>
</comment>
<sequence>MIARLALALIALTYALPAQASCYADYKAKQDQPLRLAYGVAEIPDSGCGNTQAAASVLAPRLAAAGWTLLTVMSLFGPEGLEERKASAGDFFLRY</sequence>
<proteinExistence type="predicted"/>
<accession>A0A2W5S187</accession>
<feature type="signal peptide" evidence="1">
    <location>
        <begin position="1"/>
        <end position="20"/>
    </location>
</feature>
<dbReference type="EMBL" id="QFQS01000007">
    <property type="protein sequence ID" value="PZQ95409.1"/>
    <property type="molecule type" value="Genomic_DNA"/>
</dbReference>
<feature type="chain" id="PRO_5015867849" evidence="1">
    <location>
        <begin position="21"/>
        <end position="95"/>
    </location>
</feature>
<dbReference type="AlphaFoldDB" id="A0A2W5S187"/>
<name>A0A2W5S187_CERSP</name>
<evidence type="ECO:0000313" key="3">
    <source>
        <dbReference type="Proteomes" id="UP000248975"/>
    </source>
</evidence>
<dbReference type="Proteomes" id="UP000248975">
    <property type="component" value="Unassembled WGS sequence"/>
</dbReference>
<evidence type="ECO:0000313" key="2">
    <source>
        <dbReference type="EMBL" id="PZQ95409.1"/>
    </source>
</evidence>
<keyword evidence="1" id="KW-0732">Signal</keyword>
<evidence type="ECO:0000256" key="1">
    <source>
        <dbReference type="SAM" id="SignalP"/>
    </source>
</evidence>
<protein>
    <submittedName>
        <fullName evidence="2">Uncharacterized protein</fullName>
    </submittedName>
</protein>
<gene>
    <name evidence="2" type="ORF">DI533_18985</name>
</gene>
<organism evidence="2 3">
    <name type="scientific">Cereibacter sphaeroides</name>
    <name type="common">Rhodobacter sphaeroides</name>
    <dbReference type="NCBI Taxonomy" id="1063"/>
    <lineage>
        <taxon>Bacteria</taxon>
        <taxon>Pseudomonadati</taxon>
        <taxon>Pseudomonadota</taxon>
        <taxon>Alphaproteobacteria</taxon>
        <taxon>Rhodobacterales</taxon>
        <taxon>Paracoccaceae</taxon>
        <taxon>Cereibacter</taxon>
    </lineage>
</organism>
<reference evidence="2 3" key="1">
    <citation type="submission" date="2017-08" db="EMBL/GenBank/DDBJ databases">
        <title>Infants hospitalized years apart are colonized by the same room-sourced microbial strains.</title>
        <authorList>
            <person name="Brooks B."/>
            <person name="Olm M.R."/>
            <person name="Firek B.A."/>
            <person name="Baker R."/>
            <person name="Thomas B.C."/>
            <person name="Morowitz M.J."/>
            <person name="Banfield J.F."/>
        </authorList>
    </citation>
    <scope>NUCLEOTIDE SEQUENCE [LARGE SCALE GENOMIC DNA]</scope>
    <source>
        <strain evidence="2">S2_003_000_R2_11</strain>
    </source>
</reference>